<gene>
    <name evidence="3" type="ORF">Q604_UNBC02582G0001</name>
</gene>
<comment type="caution">
    <text evidence="3">The sequence shown here is derived from an EMBL/GenBank/DDBJ whole genome shotgun (WGS) entry which is preliminary data.</text>
</comment>
<dbReference type="EMBL" id="AZMM01002582">
    <property type="protein sequence ID" value="ETJ43422.1"/>
    <property type="molecule type" value="Genomic_DNA"/>
</dbReference>
<evidence type="ECO:0000256" key="1">
    <source>
        <dbReference type="SAM" id="MobiDB-lite"/>
    </source>
</evidence>
<dbReference type="InterPro" id="IPR001460">
    <property type="entry name" value="PCN-bd_Tpept"/>
</dbReference>
<dbReference type="GO" id="GO:0008658">
    <property type="term" value="F:penicillin binding"/>
    <property type="evidence" value="ECO:0007669"/>
    <property type="project" value="InterPro"/>
</dbReference>
<dbReference type="Pfam" id="PF00905">
    <property type="entry name" value="Transpeptidase"/>
    <property type="match status" value="1"/>
</dbReference>
<dbReference type="Gene3D" id="3.40.710.10">
    <property type="entry name" value="DD-peptidase/beta-lactamase superfamily"/>
    <property type="match status" value="1"/>
</dbReference>
<feature type="domain" description="Penicillin-binding protein transpeptidase" evidence="2">
    <location>
        <begin position="4"/>
        <end position="65"/>
    </location>
</feature>
<name>W1YLS7_9ZZZZ</name>
<feature type="non-terminal residue" evidence="3">
    <location>
        <position position="1"/>
    </location>
</feature>
<evidence type="ECO:0000259" key="2">
    <source>
        <dbReference type="Pfam" id="PF00905"/>
    </source>
</evidence>
<protein>
    <submittedName>
        <fullName evidence="3">Penicillin binding protein transpeptidase protein</fullName>
    </submittedName>
</protein>
<reference evidence="3" key="1">
    <citation type="submission" date="2013-12" db="EMBL/GenBank/DDBJ databases">
        <title>A Varibaculum cambriense genome reconstructed from a premature infant gut community with otherwise low bacterial novelty that shifts toward anaerobic metabolism during the third week of life.</title>
        <authorList>
            <person name="Brown C.T."/>
            <person name="Sharon I."/>
            <person name="Thomas B.C."/>
            <person name="Castelle C.J."/>
            <person name="Morowitz M.J."/>
            <person name="Banfield J.F."/>
        </authorList>
    </citation>
    <scope>NUCLEOTIDE SEQUENCE</scope>
</reference>
<proteinExistence type="predicted"/>
<dbReference type="InterPro" id="IPR012338">
    <property type="entry name" value="Beta-lactam/transpept-like"/>
</dbReference>
<evidence type="ECO:0000313" key="3">
    <source>
        <dbReference type="EMBL" id="ETJ43422.1"/>
    </source>
</evidence>
<sequence>SQGEAVPISAKTGTAEPFAGGKEAINTNVVAYAPSNNPQIAVAVVFPHNTNLSSTVSNSITRDIINLYHQQHPMN</sequence>
<dbReference type="SUPFAM" id="SSF56601">
    <property type="entry name" value="beta-lactamase/transpeptidase-like"/>
    <property type="match status" value="1"/>
</dbReference>
<accession>W1YLS7</accession>
<feature type="region of interest" description="Disordered" evidence="1">
    <location>
        <begin position="1"/>
        <end position="20"/>
    </location>
</feature>
<organism evidence="3">
    <name type="scientific">human gut metagenome</name>
    <dbReference type="NCBI Taxonomy" id="408170"/>
    <lineage>
        <taxon>unclassified sequences</taxon>
        <taxon>metagenomes</taxon>
        <taxon>organismal metagenomes</taxon>
    </lineage>
</organism>
<dbReference type="AlphaFoldDB" id="W1YLS7"/>